<dbReference type="HOGENOM" id="CLU_3033290_0_0_1"/>
<dbReference type="Gene3D" id="3.40.50.300">
    <property type="entry name" value="P-loop containing nucleotide triphosphate hydrolases"/>
    <property type="match status" value="1"/>
</dbReference>
<gene>
    <name evidence="2" type="ORF">PISMIDRAFT_365019</name>
</gene>
<evidence type="ECO:0000313" key="2">
    <source>
        <dbReference type="EMBL" id="KIK13970.1"/>
    </source>
</evidence>
<evidence type="ECO:0000313" key="3">
    <source>
        <dbReference type="Proteomes" id="UP000054018"/>
    </source>
</evidence>
<dbReference type="GO" id="GO:0005634">
    <property type="term" value="C:nucleus"/>
    <property type="evidence" value="ECO:0007669"/>
    <property type="project" value="TreeGrafter"/>
</dbReference>
<keyword evidence="3" id="KW-1185">Reference proteome</keyword>
<proteinExistence type="predicted"/>
<dbReference type="GO" id="GO:0006260">
    <property type="term" value="P:DNA replication"/>
    <property type="evidence" value="ECO:0007669"/>
    <property type="project" value="UniProtKB-KW"/>
</dbReference>
<protein>
    <submittedName>
        <fullName evidence="2">Uncharacterized protein</fullName>
    </submittedName>
</protein>
<organism evidence="2 3">
    <name type="scientific">Pisolithus microcarpus 441</name>
    <dbReference type="NCBI Taxonomy" id="765257"/>
    <lineage>
        <taxon>Eukaryota</taxon>
        <taxon>Fungi</taxon>
        <taxon>Dikarya</taxon>
        <taxon>Basidiomycota</taxon>
        <taxon>Agaricomycotina</taxon>
        <taxon>Agaricomycetes</taxon>
        <taxon>Agaricomycetidae</taxon>
        <taxon>Boletales</taxon>
        <taxon>Sclerodermatineae</taxon>
        <taxon>Pisolithaceae</taxon>
        <taxon>Pisolithus</taxon>
    </lineage>
</organism>
<reference evidence="2 3" key="1">
    <citation type="submission" date="2014-04" db="EMBL/GenBank/DDBJ databases">
        <authorList>
            <consortium name="DOE Joint Genome Institute"/>
            <person name="Kuo A."/>
            <person name="Kohler A."/>
            <person name="Costa M.D."/>
            <person name="Nagy L.G."/>
            <person name="Floudas D."/>
            <person name="Copeland A."/>
            <person name="Barry K.W."/>
            <person name="Cichocki N."/>
            <person name="Veneault-Fourrey C."/>
            <person name="LaButti K."/>
            <person name="Lindquist E.A."/>
            <person name="Lipzen A."/>
            <person name="Lundell T."/>
            <person name="Morin E."/>
            <person name="Murat C."/>
            <person name="Sun H."/>
            <person name="Tunlid A."/>
            <person name="Henrissat B."/>
            <person name="Grigoriev I.V."/>
            <person name="Hibbett D.S."/>
            <person name="Martin F."/>
            <person name="Nordberg H.P."/>
            <person name="Cantor M.N."/>
            <person name="Hua S.X."/>
        </authorList>
    </citation>
    <scope>NUCLEOTIDE SEQUENCE [LARGE SCALE GENOMIC DNA]</scope>
    <source>
        <strain evidence="2 3">441</strain>
    </source>
</reference>
<reference evidence="3" key="2">
    <citation type="submission" date="2015-01" db="EMBL/GenBank/DDBJ databases">
        <title>Evolutionary Origins and Diversification of the Mycorrhizal Mutualists.</title>
        <authorList>
            <consortium name="DOE Joint Genome Institute"/>
            <consortium name="Mycorrhizal Genomics Consortium"/>
            <person name="Kohler A."/>
            <person name="Kuo A."/>
            <person name="Nagy L.G."/>
            <person name="Floudas D."/>
            <person name="Copeland A."/>
            <person name="Barry K.W."/>
            <person name="Cichocki N."/>
            <person name="Veneault-Fourrey C."/>
            <person name="LaButti K."/>
            <person name="Lindquist E.A."/>
            <person name="Lipzen A."/>
            <person name="Lundell T."/>
            <person name="Morin E."/>
            <person name="Murat C."/>
            <person name="Riley R."/>
            <person name="Ohm R."/>
            <person name="Sun H."/>
            <person name="Tunlid A."/>
            <person name="Henrissat B."/>
            <person name="Grigoriev I.V."/>
            <person name="Hibbett D.S."/>
            <person name="Martin F."/>
        </authorList>
    </citation>
    <scope>NUCLEOTIDE SEQUENCE [LARGE SCALE GENOMIC DNA]</scope>
    <source>
        <strain evidence="3">441</strain>
    </source>
</reference>
<dbReference type="PANTHER" id="PTHR23389">
    <property type="entry name" value="CHROMOSOME TRANSMISSION FIDELITY FACTOR 18"/>
    <property type="match status" value="1"/>
</dbReference>
<accession>A0A0C9XNH0</accession>
<dbReference type="STRING" id="765257.A0A0C9XNH0"/>
<dbReference type="EMBL" id="KN833963">
    <property type="protein sequence ID" value="KIK13970.1"/>
    <property type="molecule type" value="Genomic_DNA"/>
</dbReference>
<evidence type="ECO:0000256" key="1">
    <source>
        <dbReference type="ARBA" id="ARBA00022705"/>
    </source>
</evidence>
<dbReference type="OrthoDB" id="446168at2759"/>
<name>A0A0C9XNH0_9AGAM</name>
<dbReference type="GO" id="GO:0003677">
    <property type="term" value="F:DNA binding"/>
    <property type="evidence" value="ECO:0007669"/>
    <property type="project" value="TreeGrafter"/>
</dbReference>
<dbReference type="InterPro" id="IPR027417">
    <property type="entry name" value="P-loop_NTPase"/>
</dbReference>
<keyword evidence="1" id="KW-0235">DNA replication</keyword>
<dbReference type="PANTHER" id="PTHR23389:SF6">
    <property type="entry name" value="REPLICATION FACTOR C SUBUNIT 1"/>
    <property type="match status" value="1"/>
</dbReference>
<dbReference type="AlphaFoldDB" id="A0A0C9XNH0"/>
<dbReference type="Proteomes" id="UP000054018">
    <property type="component" value="Unassembled WGS sequence"/>
</dbReference>
<sequence>MDEVDGMSVGNRGSVGALNALIRKTRIPIICIANDGGMQKLKPLASMTCKLPFQR</sequence>